<keyword evidence="5 9" id="KW-0653">Protein transport</keyword>
<dbReference type="CDD" id="cd12441">
    <property type="entry name" value="RRM_Nup53_like"/>
    <property type="match status" value="1"/>
</dbReference>
<sequence>MEPMTLGSPAGSPAAGGMTPGGGYLPAYLIGEQNTPATPRSTTLSPGRTRSLAFGATSPGIHGSPEFGRAQPVRNLFSNQSPAPTGSLFGPQKGNTGVSGPPTQSLFDSLREERNAIPQSPAQTFEGLLQQSTRNQALNQSVNDSFALNASGVNISRLQSPGSGYDVLDTSRSVMSPQVRQCDFWITVFGFPSSALSLILNHFSQCGTIVDKVFPPQSGNWVHLKFTSRLECDRAINFNEKILAGSLMIGVTRCKDPTLMAKESQSILENGHTRVRPLAHIAYKNAQSPIDIAPSPTTPKRSTGIVNKAMDYFFG</sequence>
<feature type="compositionally biased region" description="Polar residues" evidence="10">
    <location>
        <begin position="93"/>
        <end position="106"/>
    </location>
</feature>
<dbReference type="PANTHER" id="PTHR21527:SF6">
    <property type="entry name" value="NUCLEOPORIN NUP35"/>
    <property type="match status" value="1"/>
</dbReference>
<evidence type="ECO:0000256" key="4">
    <source>
        <dbReference type="ARBA" id="ARBA00022816"/>
    </source>
</evidence>
<evidence type="ECO:0000256" key="10">
    <source>
        <dbReference type="SAM" id="MobiDB-lite"/>
    </source>
</evidence>
<dbReference type="Pfam" id="PF05172">
    <property type="entry name" value="RRM_Nup35"/>
    <property type="match status" value="1"/>
</dbReference>
<keyword evidence="8 9" id="KW-0539">Nucleus</keyword>
<dbReference type="EnsemblMetazoa" id="PPAI003139-RA">
    <property type="protein sequence ID" value="PPAI003139-PA"/>
    <property type="gene ID" value="PPAI003139"/>
</dbReference>
<evidence type="ECO:0000256" key="8">
    <source>
        <dbReference type="ARBA" id="ARBA00023242"/>
    </source>
</evidence>
<evidence type="ECO:0000256" key="7">
    <source>
        <dbReference type="ARBA" id="ARBA00023132"/>
    </source>
</evidence>
<dbReference type="GeneID" id="129806608"/>
<dbReference type="GO" id="GO:0006607">
    <property type="term" value="P:NLS-bearing protein import into nucleus"/>
    <property type="evidence" value="ECO:0007669"/>
    <property type="project" value="TreeGrafter"/>
</dbReference>
<evidence type="ECO:0000313" key="11">
    <source>
        <dbReference type="EnsemblMetazoa" id="PPAI003139-PA"/>
    </source>
</evidence>
<keyword evidence="6 9" id="KW-0811">Translocation</keyword>
<dbReference type="AlphaFoldDB" id="A0A1B0D6N0"/>
<evidence type="ECO:0000256" key="3">
    <source>
        <dbReference type="ARBA" id="ARBA00022448"/>
    </source>
</evidence>
<dbReference type="GO" id="GO:0017056">
    <property type="term" value="F:structural constituent of nuclear pore"/>
    <property type="evidence" value="ECO:0007669"/>
    <property type="project" value="InterPro"/>
</dbReference>
<evidence type="ECO:0000313" key="12">
    <source>
        <dbReference type="Proteomes" id="UP000092462"/>
    </source>
</evidence>
<evidence type="ECO:0000256" key="1">
    <source>
        <dbReference type="ARBA" id="ARBA00004567"/>
    </source>
</evidence>
<dbReference type="GO" id="GO:0044615">
    <property type="term" value="C:nuclear pore nuclear basket"/>
    <property type="evidence" value="ECO:0007669"/>
    <property type="project" value="TreeGrafter"/>
</dbReference>
<dbReference type="InterPro" id="IPR007846">
    <property type="entry name" value="RRM_NUP35_dom"/>
</dbReference>
<dbReference type="VEuPathDB" id="VectorBase:PPAPM1_012604"/>
<dbReference type="Gene3D" id="3.30.70.330">
    <property type="match status" value="1"/>
</dbReference>
<keyword evidence="12" id="KW-1185">Reference proteome</keyword>
<comment type="subcellular location">
    <subcellularLocation>
        <location evidence="1 9">Nucleus</location>
        <location evidence="1 9">Nuclear pore complex</location>
    </subcellularLocation>
</comment>
<dbReference type="Proteomes" id="UP000092462">
    <property type="component" value="Unassembled WGS sequence"/>
</dbReference>
<keyword evidence="3 9" id="KW-0813">Transport</keyword>
<accession>A0A1B0D6N0</accession>
<feature type="region of interest" description="Disordered" evidence="10">
    <location>
        <begin position="76"/>
        <end position="106"/>
    </location>
</feature>
<reference evidence="11" key="1">
    <citation type="submission" date="2022-08" db="UniProtKB">
        <authorList>
            <consortium name="EnsemblMetazoa"/>
        </authorList>
    </citation>
    <scope>IDENTIFICATION</scope>
    <source>
        <strain evidence="11">Israel</strain>
    </source>
</reference>
<dbReference type="InterPro" id="IPR035979">
    <property type="entry name" value="RBD_domain_sf"/>
</dbReference>
<dbReference type="GO" id="GO:0031965">
    <property type="term" value="C:nuclear membrane"/>
    <property type="evidence" value="ECO:0007669"/>
    <property type="project" value="InterPro"/>
</dbReference>
<feature type="region of interest" description="Disordered" evidence="10">
    <location>
        <begin position="1"/>
        <end position="50"/>
    </location>
</feature>
<dbReference type="PROSITE" id="PS51472">
    <property type="entry name" value="RRM_NUP35"/>
    <property type="match status" value="1"/>
</dbReference>
<dbReference type="GO" id="GO:0051028">
    <property type="term" value="P:mRNA transport"/>
    <property type="evidence" value="ECO:0007669"/>
    <property type="project" value="UniProtKB-UniRule"/>
</dbReference>
<keyword evidence="7 9" id="KW-0906">Nuclear pore complex</keyword>
<feature type="compositionally biased region" description="Low complexity" evidence="10">
    <location>
        <begin position="1"/>
        <end position="17"/>
    </location>
</feature>
<evidence type="ECO:0000256" key="5">
    <source>
        <dbReference type="ARBA" id="ARBA00022927"/>
    </source>
</evidence>
<comment type="function">
    <text evidence="9">Functions as a component of the nuclear pore complex (NPC).</text>
</comment>
<dbReference type="SUPFAM" id="SSF54928">
    <property type="entry name" value="RNA-binding domain, RBD"/>
    <property type="match status" value="1"/>
</dbReference>
<evidence type="ECO:0000256" key="9">
    <source>
        <dbReference type="PIRNR" id="PIRNR038119"/>
    </source>
</evidence>
<dbReference type="EMBL" id="AJVK01026070">
    <property type="status" value="NOT_ANNOTATED_CDS"/>
    <property type="molecule type" value="Genomic_DNA"/>
</dbReference>
<dbReference type="CTD" id="129401"/>
<keyword evidence="4 9" id="KW-0509">mRNA transport</keyword>
<dbReference type="GO" id="GO:0003676">
    <property type="term" value="F:nucleic acid binding"/>
    <property type="evidence" value="ECO:0007669"/>
    <property type="project" value="InterPro"/>
</dbReference>
<feature type="compositionally biased region" description="Polar residues" evidence="10">
    <location>
        <begin position="32"/>
        <end position="48"/>
    </location>
</feature>
<dbReference type="PANTHER" id="PTHR21527">
    <property type="entry name" value="NUCLEOPORIN NUP35"/>
    <property type="match status" value="1"/>
</dbReference>
<protein>
    <recommendedName>
        <fullName evidence="9">Nucleoporin NUP53</fullName>
    </recommendedName>
</protein>
<proteinExistence type="inferred from homology"/>
<dbReference type="GO" id="GO:0044613">
    <property type="term" value="C:nuclear pore central transport channel"/>
    <property type="evidence" value="ECO:0007669"/>
    <property type="project" value="TreeGrafter"/>
</dbReference>
<comment type="similarity">
    <text evidence="2 9">Belongs to the Nup35 family.</text>
</comment>
<evidence type="ECO:0000256" key="2">
    <source>
        <dbReference type="ARBA" id="ARBA00009454"/>
    </source>
</evidence>
<dbReference type="PIRSF" id="PIRSF038119">
    <property type="entry name" value="Nucleoporin_NUP53"/>
    <property type="match status" value="1"/>
</dbReference>
<dbReference type="InterPro" id="IPR017389">
    <property type="entry name" value="Nucleoporin_NUP53"/>
</dbReference>
<dbReference type="GO" id="GO:0006999">
    <property type="term" value="P:nuclear pore organization"/>
    <property type="evidence" value="ECO:0007669"/>
    <property type="project" value="TreeGrafter"/>
</dbReference>
<dbReference type="VEuPathDB" id="VectorBase:PPAI003139"/>
<dbReference type="KEGG" id="ppap:129806608"/>
<dbReference type="InterPro" id="IPR012677">
    <property type="entry name" value="Nucleotide-bd_a/b_plait_sf"/>
</dbReference>
<dbReference type="GO" id="GO:0005543">
    <property type="term" value="F:phospholipid binding"/>
    <property type="evidence" value="ECO:0007669"/>
    <property type="project" value="TreeGrafter"/>
</dbReference>
<evidence type="ECO:0000256" key="6">
    <source>
        <dbReference type="ARBA" id="ARBA00023010"/>
    </source>
</evidence>
<dbReference type="FunFam" id="3.30.70.330:FF:000095">
    <property type="entry name" value="Putative Nucleoporin NUP53"/>
    <property type="match status" value="1"/>
</dbReference>
<name>A0A1B0D6N0_PHLPP</name>
<dbReference type="RefSeq" id="XP_055711290.1">
    <property type="nucleotide sequence ID" value="XM_055855315.1"/>
</dbReference>
<organism evidence="11 12">
    <name type="scientific">Phlebotomus papatasi</name>
    <name type="common">Sandfly</name>
    <dbReference type="NCBI Taxonomy" id="29031"/>
    <lineage>
        <taxon>Eukaryota</taxon>
        <taxon>Metazoa</taxon>
        <taxon>Ecdysozoa</taxon>
        <taxon>Arthropoda</taxon>
        <taxon>Hexapoda</taxon>
        <taxon>Insecta</taxon>
        <taxon>Pterygota</taxon>
        <taxon>Neoptera</taxon>
        <taxon>Endopterygota</taxon>
        <taxon>Diptera</taxon>
        <taxon>Nematocera</taxon>
        <taxon>Psychodoidea</taxon>
        <taxon>Psychodidae</taxon>
        <taxon>Phlebotomus</taxon>
        <taxon>Phlebotomus</taxon>
    </lineage>
</organism>